<protein>
    <submittedName>
        <fullName evidence="4">NUDIX domain-containing protein</fullName>
    </submittedName>
</protein>
<dbReference type="CDD" id="cd04685">
    <property type="entry name" value="NUDIX_Hydrolase"/>
    <property type="match status" value="1"/>
</dbReference>
<dbReference type="InterPro" id="IPR015797">
    <property type="entry name" value="NUDIX_hydrolase-like_dom_sf"/>
</dbReference>
<name>A0A8I2GYH1_9GAMM</name>
<gene>
    <name evidence="4" type="ORF">F9Y85_06650</name>
    <name evidence="5" type="ORF">R5H13_23070</name>
</gene>
<organism evidence="4 6">
    <name type="scientific">Pseudoalteromonas maricaloris</name>
    <dbReference type="NCBI Taxonomy" id="184924"/>
    <lineage>
        <taxon>Bacteria</taxon>
        <taxon>Pseudomonadati</taxon>
        <taxon>Pseudomonadota</taxon>
        <taxon>Gammaproteobacteria</taxon>
        <taxon>Alteromonadales</taxon>
        <taxon>Pseudoalteromonadaceae</taxon>
        <taxon>Pseudoalteromonas</taxon>
    </lineage>
</organism>
<evidence type="ECO:0000313" key="6">
    <source>
        <dbReference type="Proteomes" id="UP000646877"/>
    </source>
</evidence>
<sequence>MKERQCARLIIVNEKQELLLFQYQDEHHHEAFWATPGGELQGNETYLDAAARELYEETGLEQEIGPVVKEREAIYAVARSIPAVWQEKYYLIRCSSNDEVFAARWTEEEKDTIQQWQWWSLNAMTQVNPAQFKPEWLPQLLRELTDKKPEKLS</sequence>
<evidence type="ECO:0000313" key="5">
    <source>
        <dbReference type="EMBL" id="WOX30764.1"/>
    </source>
</evidence>
<dbReference type="EMBL" id="WEIA01000003">
    <property type="protein sequence ID" value="NLR20997.1"/>
    <property type="molecule type" value="Genomic_DNA"/>
</dbReference>
<comment type="cofactor">
    <cofactor evidence="1">
        <name>Mg(2+)</name>
        <dbReference type="ChEBI" id="CHEBI:18420"/>
    </cofactor>
</comment>
<evidence type="ECO:0000256" key="2">
    <source>
        <dbReference type="ARBA" id="ARBA00022801"/>
    </source>
</evidence>
<dbReference type="GO" id="GO:0016787">
    <property type="term" value="F:hydrolase activity"/>
    <property type="evidence" value="ECO:0007669"/>
    <property type="project" value="UniProtKB-KW"/>
</dbReference>
<proteinExistence type="predicted"/>
<keyword evidence="7" id="KW-1185">Reference proteome</keyword>
<dbReference type="Proteomes" id="UP001304419">
    <property type="component" value="Chromosome 2"/>
</dbReference>
<reference evidence="4" key="1">
    <citation type="submission" date="2019-10" db="EMBL/GenBank/DDBJ databases">
        <authorList>
            <person name="Paulsen S."/>
        </authorList>
    </citation>
    <scope>NUCLEOTIDE SEQUENCE</scope>
    <source>
        <strain evidence="4">LMG 19692</strain>
    </source>
</reference>
<dbReference type="Proteomes" id="UP000646877">
    <property type="component" value="Unassembled WGS sequence"/>
</dbReference>
<dbReference type="PROSITE" id="PS00893">
    <property type="entry name" value="NUDIX_BOX"/>
    <property type="match status" value="1"/>
</dbReference>
<dbReference type="PANTHER" id="PTHR43046:SF14">
    <property type="entry name" value="MUTT_NUDIX FAMILY PROTEIN"/>
    <property type="match status" value="1"/>
</dbReference>
<dbReference type="PANTHER" id="PTHR43046">
    <property type="entry name" value="GDP-MANNOSE MANNOSYL HYDROLASE"/>
    <property type="match status" value="1"/>
</dbReference>
<reference evidence="5 7" key="2">
    <citation type="submission" date="2023-10" db="EMBL/GenBank/DDBJ databases">
        <title>To unveil natural product biosynthetic capacity in Pseudoalteromonas.</title>
        <authorList>
            <person name="Wang J."/>
        </authorList>
    </citation>
    <scope>NUCLEOTIDE SEQUENCE [LARGE SCALE GENOMIC DNA]</scope>
    <source>
        <strain evidence="5 7">DSM 15914</strain>
    </source>
</reference>
<accession>A0A8I2GYH1</accession>
<dbReference type="Gene3D" id="3.90.79.10">
    <property type="entry name" value="Nucleoside Triphosphate Pyrophosphohydrolase"/>
    <property type="match status" value="1"/>
</dbReference>
<dbReference type="Pfam" id="PF00293">
    <property type="entry name" value="NUDIX"/>
    <property type="match status" value="1"/>
</dbReference>
<evidence type="ECO:0000313" key="7">
    <source>
        <dbReference type="Proteomes" id="UP001304419"/>
    </source>
</evidence>
<evidence type="ECO:0000313" key="4">
    <source>
        <dbReference type="EMBL" id="NLR20997.1"/>
    </source>
</evidence>
<dbReference type="AlphaFoldDB" id="A0A8I2GYH1"/>
<dbReference type="GeneID" id="98338571"/>
<dbReference type="RefSeq" id="WP_010370051.1">
    <property type="nucleotide sequence ID" value="NZ_CBCSDF010000004.1"/>
</dbReference>
<evidence type="ECO:0000259" key="3">
    <source>
        <dbReference type="PROSITE" id="PS51462"/>
    </source>
</evidence>
<dbReference type="InterPro" id="IPR020084">
    <property type="entry name" value="NUDIX_hydrolase_CS"/>
</dbReference>
<dbReference type="PROSITE" id="PS51462">
    <property type="entry name" value="NUDIX"/>
    <property type="match status" value="1"/>
</dbReference>
<dbReference type="SUPFAM" id="SSF55811">
    <property type="entry name" value="Nudix"/>
    <property type="match status" value="1"/>
</dbReference>
<evidence type="ECO:0000256" key="1">
    <source>
        <dbReference type="ARBA" id="ARBA00001946"/>
    </source>
</evidence>
<dbReference type="EMBL" id="CP137579">
    <property type="protein sequence ID" value="WOX30764.1"/>
    <property type="molecule type" value="Genomic_DNA"/>
</dbReference>
<feature type="domain" description="Nudix hydrolase" evidence="3">
    <location>
        <begin position="2"/>
        <end position="142"/>
    </location>
</feature>
<keyword evidence="2" id="KW-0378">Hydrolase</keyword>
<dbReference type="InterPro" id="IPR000086">
    <property type="entry name" value="NUDIX_hydrolase_dom"/>
</dbReference>